<protein>
    <recommendedName>
        <fullName evidence="5">TNFR-Cys domain-containing protein</fullName>
    </recommendedName>
</protein>
<keyword evidence="2" id="KW-1133">Transmembrane helix</keyword>
<proteinExistence type="predicted"/>
<keyword evidence="2" id="KW-0472">Membrane</keyword>
<name>A0ABP0FMP5_CLALP</name>
<evidence type="ECO:0008006" key="5">
    <source>
        <dbReference type="Google" id="ProtNLM"/>
    </source>
</evidence>
<gene>
    <name evidence="3" type="ORF">CVLEPA_LOCUS9954</name>
</gene>
<evidence type="ECO:0000256" key="2">
    <source>
        <dbReference type="SAM" id="Phobius"/>
    </source>
</evidence>
<dbReference type="EMBL" id="CAWYQH010000068">
    <property type="protein sequence ID" value="CAK8679702.1"/>
    <property type="molecule type" value="Genomic_DNA"/>
</dbReference>
<keyword evidence="4" id="KW-1185">Reference proteome</keyword>
<feature type="compositionally biased region" description="Basic and acidic residues" evidence="1">
    <location>
        <begin position="278"/>
        <end position="289"/>
    </location>
</feature>
<comment type="caution">
    <text evidence="3">The sequence shown here is derived from an EMBL/GenBank/DDBJ whole genome shotgun (WGS) entry which is preliminary data.</text>
</comment>
<evidence type="ECO:0000256" key="1">
    <source>
        <dbReference type="SAM" id="MobiDB-lite"/>
    </source>
</evidence>
<evidence type="ECO:0000313" key="3">
    <source>
        <dbReference type="EMBL" id="CAK8679702.1"/>
    </source>
</evidence>
<feature type="compositionally biased region" description="Gly residues" evidence="1">
    <location>
        <begin position="231"/>
        <end position="248"/>
    </location>
</feature>
<organism evidence="3 4">
    <name type="scientific">Clavelina lepadiformis</name>
    <name type="common">Light-bulb sea squirt</name>
    <name type="synonym">Ascidia lepadiformis</name>
    <dbReference type="NCBI Taxonomy" id="159417"/>
    <lineage>
        <taxon>Eukaryota</taxon>
        <taxon>Metazoa</taxon>
        <taxon>Chordata</taxon>
        <taxon>Tunicata</taxon>
        <taxon>Ascidiacea</taxon>
        <taxon>Aplousobranchia</taxon>
        <taxon>Clavelinidae</taxon>
        <taxon>Clavelina</taxon>
    </lineage>
</organism>
<keyword evidence="2" id="KW-0812">Transmembrane</keyword>
<feature type="region of interest" description="Disordered" evidence="1">
    <location>
        <begin position="221"/>
        <end position="484"/>
    </location>
</feature>
<feature type="compositionally biased region" description="Basic and acidic residues" evidence="1">
    <location>
        <begin position="373"/>
        <end position="383"/>
    </location>
</feature>
<reference evidence="3 4" key="1">
    <citation type="submission" date="2024-02" db="EMBL/GenBank/DDBJ databases">
        <authorList>
            <person name="Daric V."/>
            <person name="Darras S."/>
        </authorList>
    </citation>
    <scope>NUCLEOTIDE SEQUENCE [LARGE SCALE GENOMIC DNA]</scope>
</reference>
<evidence type="ECO:0000313" key="4">
    <source>
        <dbReference type="Proteomes" id="UP001642483"/>
    </source>
</evidence>
<feature type="compositionally biased region" description="Polar residues" evidence="1">
    <location>
        <begin position="457"/>
        <end position="479"/>
    </location>
</feature>
<dbReference type="Proteomes" id="UP001642483">
    <property type="component" value="Unassembled WGS sequence"/>
</dbReference>
<sequence>MQCKRDIFFLMKVSAEFMKTLIFLFLFYPHPGNAAHIDLDQSCTGLVDVVCTDITCDVVNRTKNIIDDVDHEDKHLCCQCPAGTYMSKICPEGRFHSRTCTPCEFVVGDPTRQSFTNETLHSHRECTRARQHCTRGFVRVEGNTTHGATCIKTSEDVTQLTSSTLSQSSSSTTLQTIPLPTPASQGLSNGAIIALVVSVVVVVVVGLLLVALCCWLKRRRTQNGNQPSNGGEEGSLLGGGVGSDGGGPASNRLPHQGLKYPMSDLAGSQDSNRSGPIVHKENVRVRMMENDTDGSSNNTTEEDTVEHARLLNPASSPESAPSMRRNRSENSIEDPVSIGKQPSNGGLEPSPPDGRVSRVGGGSGTTTSTGSNRTKEGSEHDESSPLLDVRSQSGNSSSNRRESANNNETRTAANVPPNNDVDEEDGQSTYRPDTRQAKAGIVADGNYVGTDEKTYTEGASSSKTSANASEKDVPSTSSALKKEKKPQTKIFLELELEKRLSIIKAIWENLLEHLNRSKIKRLLRLYLITEGEIGNLKTKDEDWHDFCACAYNMLKPKKEFTPRNLIAKFITMGDQTCVDFIEEYCKREGIVDDEQTSS</sequence>
<feature type="transmembrane region" description="Helical" evidence="2">
    <location>
        <begin position="191"/>
        <end position="216"/>
    </location>
</feature>
<accession>A0ABP0FMP5</accession>